<dbReference type="InterPro" id="IPR027417">
    <property type="entry name" value="P-loop_NTPase"/>
</dbReference>
<evidence type="ECO:0000313" key="2">
    <source>
        <dbReference type="EMBL" id="CDL83642.1"/>
    </source>
</evidence>
<feature type="domain" description="ABC transporter" evidence="1">
    <location>
        <begin position="22"/>
        <end position="94"/>
    </location>
</feature>
<dbReference type="Pfam" id="PF00005">
    <property type="entry name" value="ABC_tran"/>
    <property type="match status" value="1"/>
</dbReference>
<protein>
    <recommendedName>
        <fullName evidence="1">ABC transporter domain-containing protein</fullName>
    </recommendedName>
</protein>
<gene>
    <name evidence="2" type="ORF">XSR1_340042</name>
</gene>
<dbReference type="AlphaFoldDB" id="W1IYT5"/>
<organism evidence="2 3">
    <name type="scientific">Xenorhabdus szentirmaii DSM 16338</name>
    <dbReference type="NCBI Taxonomy" id="1427518"/>
    <lineage>
        <taxon>Bacteria</taxon>
        <taxon>Pseudomonadati</taxon>
        <taxon>Pseudomonadota</taxon>
        <taxon>Gammaproteobacteria</taxon>
        <taxon>Enterobacterales</taxon>
        <taxon>Morganellaceae</taxon>
        <taxon>Xenorhabdus</taxon>
    </lineage>
</organism>
<proteinExistence type="predicted"/>
<dbReference type="EMBL" id="CBXF010000093">
    <property type="protein sequence ID" value="CDL83642.1"/>
    <property type="molecule type" value="Genomic_DNA"/>
</dbReference>
<reference evidence="2" key="1">
    <citation type="submission" date="2013-11" db="EMBL/GenBank/DDBJ databases">
        <title>Draft genome sequence and annotation of the entomopathogenic bacteria, Xenorhabdus cabanillasi strain JM26 and Xenorhabdus szentirmai strain DSM 16338.</title>
        <authorList>
            <person name="Gualtieri M."/>
            <person name="Ogier J.C."/>
            <person name="Pages S."/>
            <person name="Givaudan A."/>
            <person name="Gaudriault S."/>
        </authorList>
    </citation>
    <scope>NUCLEOTIDE SEQUENCE [LARGE SCALE GENOMIC DNA]</scope>
    <source>
        <strain evidence="2">DSM 16338</strain>
    </source>
</reference>
<dbReference type="SUPFAM" id="SSF52540">
    <property type="entry name" value="P-loop containing nucleoside triphosphate hydrolases"/>
    <property type="match status" value="1"/>
</dbReference>
<dbReference type="GO" id="GO:0090374">
    <property type="term" value="P:oligopeptide export from mitochondrion"/>
    <property type="evidence" value="ECO:0007669"/>
    <property type="project" value="TreeGrafter"/>
</dbReference>
<dbReference type="Proteomes" id="UP000019202">
    <property type="component" value="Unassembled WGS sequence"/>
</dbReference>
<evidence type="ECO:0000259" key="1">
    <source>
        <dbReference type="Pfam" id="PF00005"/>
    </source>
</evidence>
<dbReference type="PANTHER" id="PTHR43394:SF1">
    <property type="entry name" value="ATP-BINDING CASSETTE SUB-FAMILY B MEMBER 10, MITOCHONDRIAL"/>
    <property type="match status" value="1"/>
</dbReference>
<dbReference type="GO" id="GO:0005524">
    <property type="term" value="F:ATP binding"/>
    <property type="evidence" value="ECO:0007669"/>
    <property type="project" value="InterPro"/>
</dbReference>
<name>W1IYT5_9GAMM</name>
<dbReference type="GO" id="GO:0015421">
    <property type="term" value="F:ABC-type oligopeptide transporter activity"/>
    <property type="evidence" value="ECO:0007669"/>
    <property type="project" value="TreeGrafter"/>
</dbReference>
<dbReference type="PANTHER" id="PTHR43394">
    <property type="entry name" value="ATP-DEPENDENT PERMEASE MDL1, MITOCHONDRIAL"/>
    <property type="match status" value="1"/>
</dbReference>
<dbReference type="Gene3D" id="3.40.50.300">
    <property type="entry name" value="P-loop containing nucleotide triphosphate hydrolases"/>
    <property type="match status" value="1"/>
</dbReference>
<comment type="caution">
    <text evidence="2">The sequence shown here is derived from an EMBL/GenBank/DDBJ whole genome shotgun (WGS) entry which is preliminary data.</text>
</comment>
<accession>W1IYT5</accession>
<keyword evidence="3" id="KW-1185">Reference proteome</keyword>
<dbReference type="InterPro" id="IPR039421">
    <property type="entry name" value="Type_1_exporter"/>
</dbReference>
<dbReference type="STRING" id="1427518.XSR1_340042"/>
<sequence length="96" mass="11061">MVKITFENVFFRYKSDDKWSINDLSLNIKAGEVIGIVGRSGSGKNTLTKLIQRFYAPEKGRIILDDLYIALAEPIWLRRHIGIVQQENVLLNRTIK</sequence>
<dbReference type="GO" id="GO:0016887">
    <property type="term" value="F:ATP hydrolysis activity"/>
    <property type="evidence" value="ECO:0007669"/>
    <property type="project" value="InterPro"/>
</dbReference>
<evidence type="ECO:0000313" key="3">
    <source>
        <dbReference type="Proteomes" id="UP000019202"/>
    </source>
</evidence>
<dbReference type="InterPro" id="IPR003439">
    <property type="entry name" value="ABC_transporter-like_ATP-bd"/>
</dbReference>